<dbReference type="InterPro" id="IPR022622">
    <property type="entry name" value="DUF3492"/>
</dbReference>
<proteinExistence type="predicted"/>
<reference evidence="3 4" key="1">
    <citation type="submission" date="2019-10" db="EMBL/GenBank/DDBJ databases">
        <authorList>
            <person name="Karimi E."/>
        </authorList>
    </citation>
    <scope>NUCLEOTIDE SEQUENCE [LARGE SCALE GENOMIC DNA]</scope>
    <source>
        <strain evidence="3">Exiguobacterium sp. 9Y</strain>
    </source>
</reference>
<dbReference type="Pfam" id="PF00534">
    <property type="entry name" value="Glycos_transf_1"/>
    <property type="match status" value="1"/>
</dbReference>
<sequence length="472" mass="53090">MKIGLVVEGSYPYVSGGVASWVHMVIQQMPMHQFEIIAITPTQLTEADYKYNLPDNVTGVTNLSLDLKYDRPKPKHVLSEEQGRLIQQWMTFQHVEAPVFPIFEQAVGTSEHFFASRLFFELVKTSYETEKQSGSFIDYLWMWRSMYTPVLELLQAELPQVDLIHSASTGYAGLVASAIKQRQGVPYILTEHGIYSREREEELLQATWIPVEYRAHWIRFFHHLSAEAYQEADDVITLFDRNGELQQELGAPAAKLRIIPNGIDAVRLSSLPVVEKGPILKIGAIVRVVPIKDIKTMIHAAKVLQEMDVAFELTIMGPLDEDEEYATECQQLIEQFELDPYVTLAGKVDIAAYLPTFDVCLLTSISEGQPLAVLEGMAAGVPWIVTDVGACSELINGREDDPYGPAGFVVPPVNPGRIAERCAWFATHRADAKKLGENGKKRALKYYQTHQFIAEYVALYEERGLAYGGHRV</sequence>
<dbReference type="RefSeq" id="WP_159173361.1">
    <property type="nucleotide sequence ID" value="NZ_LR732312.1"/>
</dbReference>
<keyword evidence="4" id="KW-1185">Reference proteome</keyword>
<dbReference type="NCBIfam" id="NF038011">
    <property type="entry name" value="PelF"/>
    <property type="match status" value="1"/>
</dbReference>
<dbReference type="InterPro" id="IPR047691">
    <property type="entry name" value="PelF-like"/>
</dbReference>
<protein>
    <submittedName>
        <fullName evidence="3">Glycoside hydrolase</fullName>
    </submittedName>
</protein>
<evidence type="ECO:0000313" key="3">
    <source>
        <dbReference type="EMBL" id="VWX35680.1"/>
    </source>
</evidence>
<dbReference type="AlphaFoldDB" id="A0A653I9S8"/>
<organism evidence="3 4">
    <name type="scientific">Exiguobacterium oxidotolerans</name>
    <dbReference type="NCBI Taxonomy" id="223958"/>
    <lineage>
        <taxon>Bacteria</taxon>
        <taxon>Bacillati</taxon>
        <taxon>Bacillota</taxon>
        <taxon>Bacilli</taxon>
        <taxon>Bacillales</taxon>
        <taxon>Bacillales Family XII. Incertae Sedis</taxon>
        <taxon>Exiguobacterium</taxon>
    </lineage>
</organism>
<dbReference type="Gene3D" id="3.40.50.2000">
    <property type="entry name" value="Glycogen Phosphorylase B"/>
    <property type="match status" value="2"/>
</dbReference>
<evidence type="ECO:0000313" key="4">
    <source>
        <dbReference type="Proteomes" id="UP000439752"/>
    </source>
</evidence>
<dbReference type="GO" id="GO:0016787">
    <property type="term" value="F:hydrolase activity"/>
    <property type="evidence" value="ECO:0007669"/>
    <property type="project" value="UniProtKB-KW"/>
</dbReference>
<feature type="domain" description="Glycosyl transferase family 1" evidence="1">
    <location>
        <begin position="285"/>
        <end position="442"/>
    </location>
</feature>
<dbReference type="PANTHER" id="PTHR12526">
    <property type="entry name" value="GLYCOSYLTRANSFERASE"/>
    <property type="match status" value="1"/>
</dbReference>
<dbReference type="EMBL" id="CABWKQ010000019">
    <property type="protein sequence ID" value="VWX35680.1"/>
    <property type="molecule type" value="Genomic_DNA"/>
</dbReference>
<dbReference type="Proteomes" id="UP000439752">
    <property type="component" value="Unassembled WGS sequence"/>
</dbReference>
<dbReference type="SUPFAM" id="SSF53756">
    <property type="entry name" value="UDP-Glycosyltransferase/glycogen phosphorylase"/>
    <property type="match status" value="1"/>
</dbReference>
<gene>
    <name evidence="3" type="ORF">EXIGUO9Y_260088</name>
</gene>
<dbReference type="Pfam" id="PF11997">
    <property type="entry name" value="DUF3492"/>
    <property type="match status" value="1"/>
</dbReference>
<keyword evidence="3" id="KW-0378">Hydrolase</keyword>
<dbReference type="GO" id="GO:0016757">
    <property type="term" value="F:glycosyltransferase activity"/>
    <property type="evidence" value="ECO:0007669"/>
    <property type="project" value="InterPro"/>
</dbReference>
<dbReference type="PANTHER" id="PTHR12526:SF608">
    <property type="entry name" value="PELF"/>
    <property type="match status" value="1"/>
</dbReference>
<name>A0A653I9S8_9BACL</name>
<evidence type="ECO:0000259" key="2">
    <source>
        <dbReference type="Pfam" id="PF11997"/>
    </source>
</evidence>
<accession>A0A653I9S8</accession>
<evidence type="ECO:0000259" key="1">
    <source>
        <dbReference type="Pfam" id="PF00534"/>
    </source>
</evidence>
<feature type="domain" description="DUF3492" evidence="2">
    <location>
        <begin position="1"/>
        <end position="253"/>
    </location>
</feature>
<dbReference type="InterPro" id="IPR001296">
    <property type="entry name" value="Glyco_trans_1"/>
</dbReference>